<evidence type="ECO:0000313" key="2">
    <source>
        <dbReference type="Proteomes" id="UP000248405"/>
    </source>
</evidence>
<dbReference type="EMBL" id="KZ821643">
    <property type="protein sequence ID" value="PYH64553.1"/>
    <property type="molecule type" value="Genomic_DNA"/>
</dbReference>
<dbReference type="AlphaFoldDB" id="A0A319BF60"/>
<proteinExistence type="predicted"/>
<name>A0A319BF60_ASPVC</name>
<evidence type="ECO:0000313" key="1">
    <source>
        <dbReference type="EMBL" id="PYH64553.1"/>
    </source>
</evidence>
<gene>
    <name evidence="1" type="ORF">BO88DRAFT_180384</name>
</gene>
<sequence length="77" mass="8399">MAESTNLATSNPAWLLILPLYGNDAPSNNNEAVIWLLSLRRTSVQDQHQMISVVTPSATVSVTVSAFALPALRNQEY</sequence>
<reference evidence="1" key="1">
    <citation type="submission" date="2016-12" db="EMBL/GenBank/DDBJ databases">
        <title>The genomes of Aspergillus section Nigri reveals drivers in fungal speciation.</title>
        <authorList>
            <consortium name="DOE Joint Genome Institute"/>
            <person name="Vesth T.C."/>
            <person name="Nybo J."/>
            <person name="Theobald S."/>
            <person name="Brandl J."/>
            <person name="Frisvad J.C."/>
            <person name="Nielsen K.F."/>
            <person name="Lyhne E.K."/>
            <person name="Kogle M.E."/>
            <person name="Kuo A."/>
            <person name="Riley R."/>
            <person name="Clum A."/>
            <person name="Nolan M."/>
            <person name="Lipzen A."/>
            <person name="Salamov A."/>
            <person name="Henrissat B."/>
            <person name="Wiebenga A."/>
            <person name="De Vries R.P."/>
            <person name="Grigoriev I.V."/>
            <person name="Mortensen U.H."/>
            <person name="Andersen M.R."/>
            <person name="Baker S.E."/>
        </authorList>
    </citation>
    <scope>NUCLEOTIDE SEQUENCE [LARGE SCALE GENOMIC DNA]</scope>
    <source>
        <strain evidence="1">CBS 113365</strain>
    </source>
</reference>
<dbReference type="OrthoDB" id="10456498at2759"/>
<dbReference type="GeneID" id="37206325"/>
<dbReference type="RefSeq" id="XP_025558347.1">
    <property type="nucleotide sequence ID" value="XM_025701733.1"/>
</dbReference>
<dbReference type="Proteomes" id="UP000248405">
    <property type="component" value="Unassembled WGS sequence"/>
</dbReference>
<accession>A0A319BF60</accession>
<organism evidence="1 2">
    <name type="scientific">Aspergillus vadensis (strain CBS 113365 / IMI 142717 / IBT 24658)</name>
    <dbReference type="NCBI Taxonomy" id="1448311"/>
    <lineage>
        <taxon>Eukaryota</taxon>
        <taxon>Fungi</taxon>
        <taxon>Dikarya</taxon>
        <taxon>Ascomycota</taxon>
        <taxon>Pezizomycotina</taxon>
        <taxon>Eurotiomycetes</taxon>
        <taxon>Eurotiomycetidae</taxon>
        <taxon>Eurotiales</taxon>
        <taxon>Aspergillaceae</taxon>
        <taxon>Aspergillus</taxon>
        <taxon>Aspergillus subgen. Circumdati</taxon>
    </lineage>
</organism>
<protein>
    <submittedName>
        <fullName evidence="1">Uncharacterized protein</fullName>
    </submittedName>
</protein>
<keyword evidence="2" id="KW-1185">Reference proteome</keyword>